<name>U5LHD5_9BACI</name>
<dbReference type="KEGG" id="bif:N288_25290"/>
<protein>
    <submittedName>
        <fullName evidence="1">Uncharacterized protein</fullName>
    </submittedName>
</protein>
<dbReference type="PATRIC" id="fig|1367477.3.peg.5047"/>
<proteinExistence type="predicted"/>
<sequence length="50" mass="5695">MSGQNNKNNQDPSFNIRVLYFAAKNAVAVNLAEAVPYRDSYNETPFKYSH</sequence>
<accession>U5LHD5</accession>
<dbReference type="STRING" id="1367477.N288_25290"/>
<dbReference type="Proteomes" id="UP000017805">
    <property type="component" value="Chromosome"/>
</dbReference>
<dbReference type="AlphaFoldDB" id="U5LHD5"/>
<dbReference type="EMBL" id="CP006643">
    <property type="protein sequence ID" value="AGX06890.1"/>
    <property type="molecule type" value="Genomic_DNA"/>
</dbReference>
<keyword evidence="2" id="KW-1185">Reference proteome</keyword>
<gene>
    <name evidence="1" type="ORF">N288_25290</name>
</gene>
<evidence type="ECO:0000313" key="1">
    <source>
        <dbReference type="EMBL" id="AGX06890.1"/>
    </source>
</evidence>
<organism evidence="1 2">
    <name type="scientific">Bacillus infantis NRRL B-14911</name>
    <dbReference type="NCBI Taxonomy" id="1367477"/>
    <lineage>
        <taxon>Bacteria</taxon>
        <taxon>Bacillati</taxon>
        <taxon>Bacillota</taxon>
        <taxon>Bacilli</taxon>
        <taxon>Bacillales</taxon>
        <taxon>Bacillaceae</taxon>
        <taxon>Bacillus</taxon>
    </lineage>
</organism>
<dbReference type="HOGENOM" id="CLU_3114583_0_0_9"/>
<reference evidence="1 2" key="1">
    <citation type="submission" date="2013-07" db="EMBL/GenBank/DDBJ databases">
        <title>Complete genome sequence of Bacillus infantis NRRL B-14911 that has potential to induce cardiac disease by antigenic mimicry.</title>
        <authorList>
            <person name="Massilamany C."/>
            <person name="Smith T.P.L."/>
            <person name="Loy J.D."/>
            <person name="Barletta R."/>
            <person name="Reddy J."/>
        </authorList>
    </citation>
    <scope>NUCLEOTIDE SEQUENCE [LARGE SCALE GENOMIC DNA]</scope>
    <source>
        <strain evidence="1 2">NRRL B-14911</strain>
    </source>
</reference>
<evidence type="ECO:0000313" key="2">
    <source>
        <dbReference type="Proteomes" id="UP000017805"/>
    </source>
</evidence>